<proteinExistence type="predicted"/>
<reference evidence="1" key="1">
    <citation type="submission" date="2015-07" db="EMBL/GenBank/DDBJ databases">
        <title>Transcriptome Assembly of Anthurium amnicola.</title>
        <authorList>
            <person name="Suzuki J."/>
        </authorList>
    </citation>
    <scope>NUCLEOTIDE SEQUENCE</scope>
</reference>
<accession>A0A1D1ZBW0</accession>
<name>A0A1D1ZBW0_9ARAE</name>
<sequence length="126" mass="13357">MGRRAAPGGNRVVVTGRGAPRPYSSSLCIHVMSRGEAAINNKRKTGSFSILVSLHLKSEVGFGGFACAVAMVMSLSVSISLSFSPCSFQGEGEGQLPLDATKAQVIKHPYREFGAEGTRHGRALHR</sequence>
<gene>
    <name evidence="1" type="primary">thrB_1</name>
    <name evidence="1" type="ORF">g.29673</name>
</gene>
<organism evidence="1">
    <name type="scientific">Anthurium amnicola</name>
    <dbReference type="NCBI Taxonomy" id="1678845"/>
    <lineage>
        <taxon>Eukaryota</taxon>
        <taxon>Viridiplantae</taxon>
        <taxon>Streptophyta</taxon>
        <taxon>Embryophyta</taxon>
        <taxon>Tracheophyta</taxon>
        <taxon>Spermatophyta</taxon>
        <taxon>Magnoliopsida</taxon>
        <taxon>Liliopsida</taxon>
        <taxon>Araceae</taxon>
        <taxon>Pothoideae</taxon>
        <taxon>Potheae</taxon>
        <taxon>Anthurium</taxon>
    </lineage>
</organism>
<dbReference type="AlphaFoldDB" id="A0A1D1ZBW0"/>
<protein>
    <submittedName>
        <fullName evidence="1">Homoserine kinase</fullName>
    </submittedName>
</protein>
<evidence type="ECO:0000313" key="1">
    <source>
        <dbReference type="EMBL" id="JAT64384.1"/>
    </source>
</evidence>
<dbReference type="GO" id="GO:0016301">
    <property type="term" value="F:kinase activity"/>
    <property type="evidence" value="ECO:0007669"/>
    <property type="project" value="UniProtKB-KW"/>
</dbReference>
<dbReference type="EMBL" id="GDJX01003552">
    <property type="protein sequence ID" value="JAT64384.1"/>
    <property type="molecule type" value="Transcribed_RNA"/>
</dbReference>
<keyword evidence="1" id="KW-0808">Transferase</keyword>
<keyword evidence="1" id="KW-0418">Kinase</keyword>